<dbReference type="OrthoDB" id="2095295at2759"/>
<reference evidence="1" key="1">
    <citation type="submission" date="2021-01" db="EMBL/GenBank/DDBJ databases">
        <title>Phytophthora aleatoria, a newly-described species from Pinus radiata is distinct from Phytophthora cactorum isolates based on comparative genomics.</title>
        <authorList>
            <person name="Mcdougal R."/>
            <person name="Panda P."/>
            <person name="Williams N."/>
            <person name="Studholme D.J."/>
        </authorList>
    </citation>
    <scope>NUCLEOTIDE SEQUENCE</scope>
    <source>
        <strain evidence="1">NZFS 3830</strain>
    </source>
</reference>
<evidence type="ECO:0000313" key="1">
    <source>
        <dbReference type="EMBL" id="KAG6948470.1"/>
    </source>
</evidence>
<dbReference type="Proteomes" id="UP000688947">
    <property type="component" value="Unassembled WGS sequence"/>
</dbReference>
<sequence length="172" mass="19433">MLEETVTLLVCEYGLAITKGQDLETFTVDCIVPPDTDRAGATAESSLLQDVNQLRERWEESFQGEEIVWCMWANHLTCNLNRSTWGAAIAQPPPDHIACLLRAYLALNCVNAAIVDFCLLFDDMERRLDAIDNSLSRRKSIVEVIIRNALPPRNVADPLQRMENAEDAYHQD</sequence>
<organism evidence="1 2">
    <name type="scientific">Phytophthora cactorum</name>
    <dbReference type="NCBI Taxonomy" id="29920"/>
    <lineage>
        <taxon>Eukaryota</taxon>
        <taxon>Sar</taxon>
        <taxon>Stramenopiles</taxon>
        <taxon>Oomycota</taxon>
        <taxon>Peronosporomycetes</taxon>
        <taxon>Peronosporales</taxon>
        <taxon>Peronosporaceae</taxon>
        <taxon>Phytophthora</taxon>
    </lineage>
</organism>
<accession>A0A8T1TTN8</accession>
<dbReference type="VEuPathDB" id="FungiDB:PC110_g19800"/>
<name>A0A8T1TTN8_9STRA</name>
<dbReference type="AlphaFoldDB" id="A0A8T1TTN8"/>
<comment type="caution">
    <text evidence="1">The sequence shown here is derived from an EMBL/GenBank/DDBJ whole genome shotgun (WGS) entry which is preliminary data.</text>
</comment>
<protein>
    <submittedName>
        <fullName evidence="1">Uncharacterized protein</fullName>
    </submittedName>
</protein>
<proteinExistence type="predicted"/>
<dbReference type="EMBL" id="JAENGZ010001379">
    <property type="protein sequence ID" value="KAG6948470.1"/>
    <property type="molecule type" value="Genomic_DNA"/>
</dbReference>
<evidence type="ECO:0000313" key="2">
    <source>
        <dbReference type="Proteomes" id="UP000688947"/>
    </source>
</evidence>
<gene>
    <name evidence="1" type="ORF">JG687_00015465</name>
</gene>